<dbReference type="PIRSF" id="PIRSF037336">
    <property type="entry name" value="IspG_like"/>
    <property type="match status" value="1"/>
</dbReference>
<proteinExistence type="inferred from homology"/>
<dbReference type="OrthoDB" id="9803214at2"/>
<dbReference type="GO" id="GO:0019288">
    <property type="term" value="P:isopentenyl diphosphate biosynthetic process, methylerythritol 4-phosphate pathway"/>
    <property type="evidence" value="ECO:0007669"/>
    <property type="project" value="UniProtKB-UniRule"/>
</dbReference>
<evidence type="ECO:0000256" key="8">
    <source>
        <dbReference type="HAMAP-Rule" id="MF_00159"/>
    </source>
</evidence>
<organism evidence="11 12">
    <name type="scientific">Pontibacter ummariensis</name>
    <dbReference type="NCBI Taxonomy" id="1610492"/>
    <lineage>
        <taxon>Bacteria</taxon>
        <taxon>Pseudomonadati</taxon>
        <taxon>Bacteroidota</taxon>
        <taxon>Cytophagia</taxon>
        <taxon>Cytophagales</taxon>
        <taxon>Hymenobacteraceae</taxon>
        <taxon>Pontibacter</taxon>
    </lineage>
</organism>
<reference evidence="12" key="1">
    <citation type="submission" date="2017-06" db="EMBL/GenBank/DDBJ databases">
        <authorList>
            <person name="Varghese N."/>
            <person name="Submissions S."/>
        </authorList>
    </citation>
    <scope>NUCLEOTIDE SEQUENCE [LARGE SCALE GENOMIC DNA]</scope>
    <source>
        <strain evidence="12">NKM1</strain>
    </source>
</reference>
<comment type="catalytic activity">
    <reaction evidence="7">
        <text>(2E)-4-hydroxy-3-methylbut-2-enyl diphosphate + 2 oxidized [2Fe-2S]-[ferredoxin] + H2O = 2-C-methyl-D-erythritol 2,4-cyclic diphosphate + 2 reduced [2Fe-2S]-[ferredoxin] + H(+)</text>
        <dbReference type="Rhea" id="RHEA:26119"/>
        <dbReference type="Rhea" id="RHEA-COMP:10000"/>
        <dbReference type="Rhea" id="RHEA-COMP:10001"/>
        <dbReference type="ChEBI" id="CHEBI:15377"/>
        <dbReference type="ChEBI" id="CHEBI:15378"/>
        <dbReference type="ChEBI" id="CHEBI:33737"/>
        <dbReference type="ChEBI" id="CHEBI:33738"/>
        <dbReference type="ChEBI" id="CHEBI:58483"/>
        <dbReference type="ChEBI" id="CHEBI:128753"/>
        <dbReference type="EC" id="1.17.7.1"/>
    </reaction>
</comment>
<keyword evidence="1 8" id="KW-0004">4Fe-4S</keyword>
<keyword evidence="6 8" id="KW-0414">Isoprene biosynthesis</keyword>
<dbReference type="Pfam" id="PF26540">
    <property type="entry name" value="GcpE_C"/>
    <property type="match status" value="1"/>
</dbReference>
<dbReference type="AlphaFoldDB" id="A0A239BNJ4"/>
<dbReference type="Pfam" id="PF04551">
    <property type="entry name" value="GcpE"/>
    <property type="match status" value="1"/>
</dbReference>
<dbReference type="Proteomes" id="UP000198432">
    <property type="component" value="Unassembled WGS sequence"/>
</dbReference>
<sequence>MNKNYCPSLTAYKRRKTRVVNIGGVPMGGDYPIRVQSMTTVDTMDTEGSVEQCIRMIEAGCEYIRITAPSIKEAENLKHIRAELHERGYQVPLIADIHFTPNAAEVAARLVEKVRVNPGNYADKKKFQVIAYDDASYQAELDRIRERFVPLVRICKEHGTAMRIGTNHGSLSDRILSRYGDTPLGMVESALEFLRICEDEGYYDIVISMKASNTQVMVQAYRLLVQKLEEEGLQPYPLHLGVTEAGEAEDGRIKSAVGIGTLLEDGLGDTVRVSLTEAPEAEAPVAKALIDRYTDRAEKATPLKPICKVPINPFQYHRRETQEVENLGGQNLPRVVADLSRLEDIKYADLKAIGHLYSMLLDKFNMNDLGADYIYTGDTPISFMLPNGLKEIVNYDAWLLAPQREDRHPLLSEAQYKAATERHPKLNFVLLTLNDLNDELLERLKQDKTAVLILQTQNAHAMPELRKCFFRLMNQGVATPCIIKREYGELSQDETQLYAATDVGGLLIDGLGDGVLLSTELLPEQARPELLQTVERLNNLSFGILQAARTRMSKTEYISCPSCGRTLFDLQETTAMIRKRTDHLKGVKIGIMGCIVNGPGEMADADYGYVGVGKDKIALYRGQNVIKKSVPADRAVDELIELIREDNKWIEPVRLEE</sequence>
<dbReference type="GO" id="GO:0005506">
    <property type="term" value="F:iron ion binding"/>
    <property type="evidence" value="ECO:0007669"/>
    <property type="project" value="InterPro"/>
</dbReference>
<dbReference type="EMBL" id="FZOQ01000002">
    <property type="protein sequence ID" value="SNS09695.1"/>
    <property type="molecule type" value="Genomic_DNA"/>
</dbReference>
<dbReference type="InterPro" id="IPR045854">
    <property type="entry name" value="NO2/SO3_Rdtase_4Fe4S_sf"/>
</dbReference>
<dbReference type="Gene3D" id="3.20.20.20">
    <property type="entry name" value="Dihydropteroate synthase-like"/>
    <property type="match status" value="1"/>
</dbReference>
<feature type="binding site" evidence="8">
    <location>
        <position position="560"/>
    </location>
    <ligand>
        <name>[4Fe-4S] cluster</name>
        <dbReference type="ChEBI" id="CHEBI:49883"/>
    </ligand>
</feature>
<dbReference type="Gene3D" id="3.30.413.10">
    <property type="entry name" value="Sulfite Reductase Hemoprotein, domain 1"/>
    <property type="match status" value="1"/>
</dbReference>
<comment type="pathway">
    <text evidence="8">Isoprenoid biosynthesis; isopentenyl diphosphate biosynthesis via DXP pathway; isopentenyl diphosphate from 1-deoxy-D-xylulose 5-phosphate: step 5/6.</text>
</comment>
<dbReference type="SUPFAM" id="SSF56014">
    <property type="entry name" value="Nitrite and sulphite reductase 4Fe-4S domain-like"/>
    <property type="match status" value="1"/>
</dbReference>
<dbReference type="UniPathway" id="UPA00056">
    <property type="reaction ID" value="UER00096"/>
</dbReference>
<evidence type="ECO:0000313" key="12">
    <source>
        <dbReference type="Proteomes" id="UP000198432"/>
    </source>
</evidence>
<evidence type="ECO:0000256" key="7">
    <source>
        <dbReference type="ARBA" id="ARBA00051119"/>
    </source>
</evidence>
<keyword evidence="3 8" id="KW-0560">Oxidoreductase</keyword>
<evidence type="ECO:0000256" key="2">
    <source>
        <dbReference type="ARBA" id="ARBA00022723"/>
    </source>
</evidence>
<evidence type="ECO:0000259" key="10">
    <source>
        <dbReference type="Pfam" id="PF26540"/>
    </source>
</evidence>
<evidence type="ECO:0000256" key="5">
    <source>
        <dbReference type="ARBA" id="ARBA00023014"/>
    </source>
</evidence>
<evidence type="ECO:0000256" key="6">
    <source>
        <dbReference type="ARBA" id="ARBA00023229"/>
    </source>
</evidence>
<dbReference type="EC" id="1.17.7.3" evidence="8"/>
<feature type="binding site" evidence="8">
    <location>
        <position position="594"/>
    </location>
    <ligand>
        <name>[4Fe-4S] cluster</name>
        <dbReference type="ChEBI" id="CHEBI:49883"/>
    </ligand>
</feature>
<dbReference type="FunFam" id="3.30.413.10:FF:000006">
    <property type="entry name" value="4-hydroxy-3-methylbut-2-en-1-yl diphosphate synthase (flavodoxin)"/>
    <property type="match status" value="1"/>
</dbReference>
<dbReference type="GO" id="GO:0046429">
    <property type="term" value="F:4-hydroxy-3-methylbut-2-en-1-yl diphosphate synthase activity (ferredoxin)"/>
    <property type="evidence" value="ECO:0007669"/>
    <property type="project" value="UniProtKB-UniRule"/>
</dbReference>
<dbReference type="SUPFAM" id="SSF51717">
    <property type="entry name" value="Dihydropteroate synthetase-like"/>
    <property type="match status" value="1"/>
</dbReference>
<dbReference type="PANTHER" id="PTHR30454:SF0">
    <property type="entry name" value="4-HYDROXY-3-METHYLBUT-2-EN-1-YL DIPHOSPHATE SYNTHASE (FERREDOXIN), CHLOROPLASTIC"/>
    <property type="match status" value="1"/>
</dbReference>
<feature type="binding site" evidence="8">
    <location>
        <position position="601"/>
    </location>
    <ligand>
        <name>[4Fe-4S] cluster</name>
        <dbReference type="ChEBI" id="CHEBI:49883"/>
    </ligand>
</feature>
<evidence type="ECO:0000313" key="11">
    <source>
        <dbReference type="EMBL" id="SNS09695.1"/>
    </source>
</evidence>
<evidence type="ECO:0000256" key="1">
    <source>
        <dbReference type="ARBA" id="ARBA00022485"/>
    </source>
</evidence>
<dbReference type="GO" id="GO:0051539">
    <property type="term" value="F:4 iron, 4 sulfur cluster binding"/>
    <property type="evidence" value="ECO:0007669"/>
    <property type="project" value="UniProtKB-UniRule"/>
</dbReference>
<feature type="binding site" evidence="8">
    <location>
        <position position="563"/>
    </location>
    <ligand>
        <name>[4Fe-4S] cluster</name>
        <dbReference type="ChEBI" id="CHEBI:49883"/>
    </ligand>
</feature>
<dbReference type="GO" id="GO:0016114">
    <property type="term" value="P:terpenoid biosynthetic process"/>
    <property type="evidence" value="ECO:0007669"/>
    <property type="project" value="InterPro"/>
</dbReference>
<keyword evidence="12" id="KW-1185">Reference proteome</keyword>
<comment type="function">
    <text evidence="8">Converts 2C-methyl-D-erythritol 2,4-cyclodiphosphate (ME-2,4cPP) into 1-hydroxy-2-methyl-2-(E)-butenyl 4-diphosphate.</text>
</comment>
<dbReference type="InterPro" id="IPR004588">
    <property type="entry name" value="IspG_bac-typ"/>
</dbReference>
<dbReference type="InterPro" id="IPR058578">
    <property type="entry name" value="IspG_TIM"/>
</dbReference>
<feature type="domain" description="IspG TIM-barrel" evidence="9">
    <location>
        <begin position="17"/>
        <end position="286"/>
    </location>
</feature>
<evidence type="ECO:0000256" key="4">
    <source>
        <dbReference type="ARBA" id="ARBA00023004"/>
    </source>
</evidence>
<accession>A0A239BNJ4</accession>
<dbReference type="RefSeq" id="WP_089317574.1">
    <property type="nucleotide sequence ID" value="NZ_FZOQ01000002.1"/>
</dbReference>
<dbReference type="InterPro" id="IPR011005">
    <property type="entry name" value="Dihydropteroate_synth-like_sf"/>
</dbReference>
<dbReference type="FunFam" id="3.20.20.20:FF:000005">
    <property type="entry name" value="4-hydroxy-3-methylbut-2-en-1-yl diphosphate synthase (flavodoxin)"/>
    <property type="match status" value="1"/>
</dbReference>
<keyword evidence="2 8" id="KW-0479">Metal-binding</keyword>
<name>A0A239BNJ4_9BACT</name>
<keyword evidence="5 8" id="KW-0411">Iron-sulfur</keyword>
<protein>
    <recommendedName>
        <fullName evidence="8">4-hydroxy-3-methylbut-2-en-1-yl diphosphate synthase (flavodoxin)</fullName>
        <ecNumber evidence="8">1.17.7.3</ecNumber>
    </recommendedName>
    <alternativeName>
        <fullName evidence="8">1-hydroxy-2-methyl-2-(E)-butenyl 4-diphosphate synthase</fullName>
    </alternativeName>
</protein>
<evidence type="ECO:0000256" key="3">
    <source>
        <dbReference type="ARBA" id="ARBA00023002"/>
    </source>
</evidence>
<dbReference type="GO" id="GO:0141197">
    <property type="term" value="F:4-hydroxy-3-methylbut-2-enyl-diphosphate synthase activity (flavodoxin)"/>
    <property type="evidence" value="ECO:0007669"/>
    <property type="project" value="UniProtKB-EC"/>
</dbReference>
<dbReference type="PANTHER" id="PTHR30454">
    <property type="entry name" value="4-HYDROXY-3-METHYLBUT-2-EN-1-YL DIPHOSPHATE SYNTHASE"/>
    <property type="match status" value="1"/>
</dbReference>
<comment type="cofactor">
    <cofactor evidence="8">
        <name>[4Fe-4S] cluster</name>
        <dbReference type="ChEBI" id="CHEBI:49883"/>
    </cofactor>
    <text evidence="8">Binds 1 [4Fe-4S] cluster.</text>
</comment>
<dbReference type="HAMAP" id="MF_00159">
    <property type="entry name" value="IspG"/>
    <property type="match status" value="1"/>
</dbReference>
<feature type="domain" description="IspG C-terminal" evidence="10">
    <location>
        <begin position="556"/>
        <end position="644"/>
    </location>
</feature>
<dbReference type="NCBIfam" id="TIGR00612">
    <property type="entry name" value="ispG_gcpE"/>
    <property type="match status" value="1"/>
</dbReference>
<gene>
    <name evidence="8" type="primary">ispG</name>
    <name evidence="11" type="ORF">SAMN06296052_10283</name>
</gene>
<comment type="similarity">
    <text evidence="8">Belongs to the IspG family.</text>
</comment>
<keyword evidence="4 8" id="KW-0408">Iron</keyword>
<dbReference type="InterPro" id="IPR017178">
    <property type="entry name" value="IspG_atypical"/>
</dbReference>
<dbReference type="InterPro" id="IPR058579">
    <property type="entry name" value="IspG_C"/>
</dbReference>
<evidence type="ECO:0000259" key="9">
    <source>
        <dbReference type="Pfam" id="PF04551"/>
    </source>
</evidence>
<comment type="catalytic activity">
    <reaction evidence="8">
        <text>(2E)-4-hydroxy-3-methylbut-2-enyl diphosphate + oxidized [flavodoxin] + H2O + 2 H(+) = 2-C-methyl-D-erythritol 2,4-cyclic diphosphate + reduced [flavodoxin]</text>
        <dbReference type="Rhea" id="RHEA:43604"/>
        <dbReference type="Rhea" id="RHEA-COMP:10622"/>
        <dbReference type="Rhea" id="RHEA-COMP:10623"/>
        <dbReference type="ChEBI" id="CHEBI:15377"/>
        <dbReference type="ChEBI" id="CHEBI:15378"/>
        <dbReference type="ChEBI" id="CHEBI:57618"/>
        <dbReference type="ChEBI" id="CHEBI:58210"/>
        <dbReference type="ChEBI" id="CHEBI:58483"/>
        <dbReference type="ChEBI" id="CHEBI:128753"/>
        <dbReference type="EC" id="1.17.7.3"/>
    </reaction>
</comment>